<feature type="domain" description="RES" evidence="1">
    <location>
        <begin position="49"/>
        <end position="180"/>
    </location>
</feature>
<accession>A0A380TCY0</accession>
<protein>
    <recommendedName>
        <fullName evidence="1">RES domain-containing protein</fullName>
    </recommendedName>
</protein>
<dbReference type="EMBL" id="UIDG01000189">
    <property type="protein sequence ID" value="SUS06325.1"/>
    <property type="molecule type" value="Genomic_DNA"/>
</dbReference>
<evidence type="ECO:0000259" key="1">
    <source>
        <dbReference type="SMART" id="SM00953"/>
    </source>
</evidence>
<sequence length="208" mass="23687">MNEGDLEAIQICDAHHEVHRVAAEPPDQAMNDTDRIPSWRKIELLIKSAFEPLKWYPQRFTQDDGDAAFYAALELKTACDEVAHHVLERFGNLLTVRNGAPVRFLHFLCVFKGKLKDICALAERYPDLLGDGHNDACVFVARHARQAGADGLLSPSARNRPDGRCMTVFKRETLSPLRIEHAVLFAVNPGTDRVEYRFQPYVEQPYEW</sequence>
<organism evidence="2">
    <name type="scientific">metagenome</name>
    <dbReference type="NCBI Taxonomy" id="256318"/>
    <lineage>
        <taxon>unclassified sequences</taxon>
        <taxon>metagenomes</taxon>
    </lineage>
</organism>
<reference evidence="2" key="1">
    <citation type="submission" date="2018-07" db="EMBL/GenBank/DDBJ databases">
        <authorList>
            <person name="Quirk P.G."/>
            <person name="Krulwich T.A."/>
        </authorList>
    </citation>
    <scope>NUCLEOTIDE SEQUENCE</scope>
</reference>
<dbReference type="SMART" id="SM00953">
    <property type="entry name" value="RES"/>
    <property type="match status" value="1"/>
</dbReference>
<dbReference type="Pfam" id="PF08808">
    <property type="entry name" value="RES"/>
    <property type="match status" value="1"/>
</dbReference>
<proteinExistence type="predicted"/>
<dbReference type="InterPro" id="IPR014914">
    <property type="entry name" value="RES_dom"/>
</dbReference>
<gene>
    <name evidence="2" type="ORF">DF3PB_2690003</name>
</gene>
<name>A0A380TCY0_9ZZZZ</name>
<evidence type="ECO:0000313" key="2">
    <source>
        <dbReference type="EMBL" id="SUS06325.1"/>
    </source>
</evidence>
<dbReference type="AlphaFoldDB" id="A0A380TCY0"/>